<dbReference type="RefSeq" id="WP_015404222.1">
    <property type="nucleotide sequence ID" value="NC_020304.1"/>
</dbReference>
<feature type="domain" description="Radical SAM core" evidence="6">
    <location>
        <begin position="163"/>
        <end position="388"/>
    </location>
</feature>
<dbReference type="PANTHER" id="PTHR43409">
    <property type="entry name" value="ANAEROBIC MAGNESIUM-PROTOPORPHYRIN IX MONOMETHYL ESTER CYCLASE-RELATED"/>
    <property type="match status" value="1"/>
</dbReference>
<keyword evidence="8" id="KW-1185">Reference proteome</keyword>
<dbReference type="OrthoDB" id="9804952at2"/>
<name>M1PQ75_DESSD</name>
<reference evidence="8" key="1">
    <citation type="journal article" date="2013" name="Stand. Genomic Sci.">
        <title>Complete genome sequence of Desulfocapsa sulfexigens, a marine deltaproteobacterium specialized in disproportionating inorganic sulfur compounds.</title>
        <authorList>
            <person name="Finster K.W."/>
            <person name="Kjeldsen K.U."/>
            <person name="Kube M."/>
            <person name="Reinhardt R."/>
            <person name="Mussmann M."/>
            <person name="Amann R."/>
            <person name="Schreiber L."/>
        </authorList>
    </citation>
    <scope>NUCLEOTIDE SEQUENCE [LARGE SCALE GENOMIC DNA]</scope>
    <source>
        <strain evidence="8">DSM 10523 / SB164P1</strain>
    </source>
</reference>
<dbReference type="GO" id="GO:0046872">
    <property type="term" value="F:metal ion binding"/>
    <property type="evidence" value="ECO:0007669"/>
    <property type="project" value="UniProtKB-KW"/>
</dbReference>
<dbReference type="InterPro" id="IPR006158">
    <property type="entry name" value="Cobalamin-bd"/>
</dbReference>
<dbReference type="STRING" id="1167006.UWK_01981"/>
<evidence type="ECO:0000256" key="5">
    <source>
        <dbReference type="ARBA" id="ARBA00023014"/>
    </source>
</evidence>
<dbReference type="InterPro" id="IPR051198">
    <property type="entry name" value="BchE-like"/>
</dbReference>
<dbReference type="InterPro" id="IPR023404">
    <property type="entry name" value="rSAM_horseshoe"/>
</dbReference>
<dbReference type="Proteomes" id="UP000011721">
    <property type="component" value="Chromosome"/>
</dbReference>
<dbReference type="eggNOG" id="COG1032">
    <property type="taxonomic scope" value="Bacteria"/>
</dbReference>
<dbReference type="GO" id="GO:0031419">
    <property type="term" value="F:cobalamin binding"/>
    <property type="evidence" value="ECO:0007669"/>
    <property type="project" value="InterPro"/>
</dbReference>
<dbReference type="GO" id="GO:0051536">
    <property type="term" value="F:iron-sulfur cluster binding"/>
    <property type="evidence" value="ECO:0007669"/>
    <property type="project" value="UniProtKB-KW"/>
</dbReference>
<keyword evidence="2" id="KW-0949">S-adenosyl-L-methionine</keyword>
<keyword evidence="3" id="KW-0479">Metal-binding</keyword>
<dbReference type="Pfam" id="PF02310">
    <property type="entry name" value="B12-binding"/>
    <property type="match status" value="1"/>
</dbReference>
<dbReference type="SMART" id="SM00729">
    <property type="entry name" value="Elp3"/>
    <property type="match status" value="1"/>
</dbReference>
<dbReference type="PANTHER" id="PTHR43409:SF3">
    <property type="entry name" value="HYPOTHETICAL METHYLTRANSFERASE"/>
    <property type="match status" value="1"/>
</dbReference>
<dbReference type="GO" id="GO:0005829">
    <property type="term" value="C:cytosol"/>
    <property type="evidence" value="ECO:0007669"/>
    <property type="project" value="TreeGrafter"/>
</dbReference>
<dbReference type="InterPro" id="IPR034466">
    <property type="entry name" value="Methyltransferase_Class_B"/>
</dbReference>
<dbReference type="GO" id="GO:0003824">
    <property type="term" value="F:catalytic activity"/>
    <property type="evidence" value="ECO:0007669"/>
    <property type="project" value="InterPro"/>
</dbReference>
<sequence>MNILLIYPELPFSFWSFPQAIRFSTAKALYAPLGPITVAALLPKEWDIKFVDLNVREVTEKEWQWADIIMISGMIVQRKSFQPLIEEAKKRAKVTVAGGPYPTLMADELITIGCDIVVCGEAENNITSLVDAIQSRKSGQVIRNNEKPDLNNTPLPRYDLINLDDYYHFLIQTTRGCPFSCEFCDIAGLYGKQPRFKSPDQVIAELEYLYQLGARGHITIADDNFIANKKNAKAICQELIKWNRKRHQPFGFTTQASVNLGQDMEMIDLLTAANFGDIFIGIESPDEDILTANEKHQNVINPLVESIENIKRNGLSIIGSFIIGFDNEKKGAGKRICDFVDQTSIPIIMPNILSAPPGTRLEERLQKEDRLFDKLIALNTSETYFNLPNFIPSRPLEEIMEEFIEMWEYLYNPSRFLERTYKFCLGIRPTRKAIAAKNGTPHEDNPAKTTSPPLKRQLCELVTFFHHAWLHGVIAPHRVQFWKQLKGMQKQNPSRLKKYIVHCISGDSYLQMSKTIRHDIHCLLAEQDKRK</sequence>
<comment type="cofactor">
    <cofactor evidence="1">
        <name>[4Fe-4S] cluster</name>
        <dbReference type="ChEBI" id="CHEBI:49883"/>
    </cofactor>
</comment>
<dbReference type="AlphaFoldDB" id="M1PQ75"/>
<evidence type="ECO:0000256" key="1">
    <source>
        <dbReference type="ARBA" id="ARBA00001966"/>
    </source>
</evidence>
<organism evidence="7 8">
    <name type="scientific">Desulfocapsa sulfexigens (strain DSM 10523 / SB164P1)</name>
    <dbReference type="NCBI Taxonomy" id="1167006"/>
    <lineage>
        <taxon>Bacteria</taxon>
        <taxon>Pseudomonadati</taxon>
        <taxon>Thermodesulfobacteriota</taxon>
        <taxon>Desulfobulbia</taxon>
        <taxon>Desulfobulbales</taxon>
        <taxon>Desulfocapsaceae</taxon>
        <taxon>Desulfocapsa</taxon>
    </lineage>
</organism>
<dbReference type="InterPro" id="IPR006638">
    <property type="entry name" value="Elp3/MiaA/NifB-like_rSAM"/>
</dbReference>
<dbReference type="SFLD" id="SFLDG01082">
    <property type="entry name" value="B12-binding_domain_containing"/>
    <property type="match status" value="1"/>
</dbReference>
<dbReference type="InterPro" id="IPR025274">
    <property type="entry name" value="DUF4070"/>
</dbReference>
<dbReference type="SUPFAM" id="SSF102114">
    <property type="entry name" value="Radical SAM enzymes"/>
    <property type="match status" value="1"/>
</dbReference>
<dbReference type="Pfam" id="PF13282">
    <property type="entry name" value="DUF4070"/>
    <property type="match status" value="1"/>
</dbReference>
<evidence type="ECO:0000313" key="7">
    <source>
        <dbReference type="EMBL" id="AGF78531.1"/>
    </source>
</evidence>
<dbReference type="SFLD" id="SFLDG01123">
    <property type="entry name" value="methyltransferase_(Class_B)"/>
    <property type="match status" value="1"/>
</dbReference>
<evidence type="ECO:0000259" key="6">
    <source>
        <dbReference type="PROSITE" id="PS51918"/>
    </source>
</evidence>
<evidence type="ECO:0000313" key="8">
    <source>
        <dbReference type="Proteomes" id="UP000011721"/>
    </source>
</evidence>
<dbReference type="PROSITE" id="PS51918">
    <property type="entry name" value="RADICAL_SAM"/>
    <property type="match status" value="1"/>
</dbReference>
<keyword evidence="5" id="KW-0411">Iron-sulfur</keyword>
<dbReference type="HOGENOM" id="CLU_021572_5_0_7"/>
<dbReference type="Pfam" id="PF04055">
    <property type="entry name" value="Radical_SAM"/>
    <property type="match status" value="1"/>
</dbReference>
<dbReference type="InterPro" id="IPR007197">
    <property type="entry name" value="rSAM"/>
</dbReference>
<dbReference type="PATRIC" id="fig|1167006.5.peg.2171"/>
<dbReference type="SFLD" id="SFLDS00029">
    <property type="entry name" value="Radical_SAM"/>
    <property type="match status" value="1"/>
</dbReference>
<dbReference type="EMBL" id="CP003985">
    <property type="protein sequence ID" value="AGF78531.1"/>
    <property type="molecule type" value="Genomic_DNA"/>
</dbReference>
<dbReference type="Gene3D" id="3.40.50.280">
    <property type="entry name" value="Cobalamin-binding domain"/>
    <property type="match status" value="1"/>
</dbReference>
<evidence type="ECO:0000256" key="4">
    <source>
        <dbReference type="ARBA" id="ARBA00023004"/>
    </source>
</evidence>
<dbReference type="InterPro" id="IPR058240">
    <property type="entry name" value="rSAM_sf"/>
</dbReference>
<dbReference type="KEGG" id="dsf:UWK_01981"/>
<dbReference type="InterPro" id="IPR034530">
    <property type="entry name" value="HpnP-like"/>
</dbReference>
<keyword evidence="4" id="KW-0408">Iron</keyword>
<dbReference type="Gene3D" id="3.80.30.20">
    <property type="entry name" value="tm_1862 like domain"/>
    <property type="match status" value="1"/>
</dbReference>
<proteinExistence type="predicted"/>
<dbReference type="SFLD" id="SFLDF00303">
    <property type="entry name" value="hopanoid_C2-methyltransferase"/>
    <property type="match status" value="1"/>
</dbReference>
<protein>
    <submittedName>
        <fullName evidence="7">Fe-S oxidoreductase</fullName>
    </submittedName>
</protein>
<evidence type="ECO:0000256" key="3">
    <source>
        <dbReference type="ARBA" id="ARBA00022723"/>
    </source>
</evidence>
<accession>M1PQ75</accession>
<evidence type="ECO:0000256" key="2">
    <source>
        <dbReference type="ARBA" id="ARBA00022691"/>
    </source>
</evidence>
<gene>
    <name evidence="7" type="ordered locus">UWK_01981</name>
</gene>